<protein>
    <submittedName>
        <fullName evidence="1">Uncharacterized protein</fullName>
    </submittedName>
</protein>
<comment type="caution">
    <text evidence="1">The sequence shown here is derived from an EMBL/GenBank/DDBJ whole genome shotgun (WGS) entry which is preliminary data.</text>
</comment>
<accession>A0ABD2NN37</accession>
<feature type="non-terminal residue" evidence="1">
    <location>
        <position position="1"/>
    </location>
</feature>
<dbReference type="AlphaFoldDB" id="A0ABD2NN37"/>
<sequence>ISKAKKDAYKRNLNPPSIWISTGKLEIILFGPYVERRRLTIPTTITAEELGNFFVQSLPSPEGTATSFGIVQSQEYPNHQNSKQSLKRRLKSCLDLLDLMLKVGIR</sequence>
<proteinExistence type="predicted"/>
<evidence type="ECO:0000313" key="1">
    <source>
        <dbReference type="EMBL" id="KAL3279867.1"/>
    </source>
</evidence>
<organism evidence="1 2">
    <name type="scientific">Cryptolaemus montrouzieri</name>
    <dbReference type="NCBI Taxonomy" id="559131"/>
    <lineage>
        <taxon>Eukaryota</taxon>
        <taxon>Metazoa</taxon>
        <taxon>Ecdysozoa</taxon>
        <taxon>Arthropoda</taxon>
        <taxon>Hexapoda</taxon>
        <taxon>Insecta</taxon>
        <taxon>Pterygota</taxon>
        <taxon>Neoptera</taxon>
        <taxon>Endopterygota</taxon>
        <taxon>Coleoptera</taxon>
        <taxon>Polyphaga</taxon>
        <taxon>Cucujiformia</taxon>
        <taxon>Coccinelloidea</taxon>
        <taxon>Coccinellidae</taxon>
        <taxon>Scymninae</taxon>
        <taxon>Scymnini</taxon>
        <taxon>Cryptolaemus</taxon>
    </lineage>
</organism>
<evidence type="ECO:0000313" key="2">
    <source>
        <dbReference type="Proteomes" id="UP001516400"/>
    </source>
</evidence>
<dbReference type="Proteomes" id="UP001516400">
    <property type="component" value="Unassembled WGS sequence"/>
</dbReference>
<name>A0ABD2NN37_9CUCU</name>
<gene>
    <name evidence="1" type="ORF">HHI36_017373</name>
</gene>
<reference evidence="1 2" key="1">
    <citation type="journal article" date="2021" name="BMC Biol.">
        <title>Horizontally acquired antibacterial genes associated with adaptive radiation of ladybird beetles.</title>
        <authorList>
            <person name="Li H.S."/>
            <person name="Tang X.F."/>
            <person name="Huang Y.H."/>
            <person name="Xu Z.Y."/>
            <person name="Chen M.L."/>
            <person name="Du X.Y."/>
            <person name="Qiu B.Y."/>
            <person name="Chen P.T."/>
            <person name="Zhang W."/>
            <person name="Slipinski A."/>
            <person name="Escalona H.E."/>
            <person name="Waterhouse R.M."/>
            <person name="Zwick A."/>
            <person name="Pang H."/>
        </authorList>
    </citation>
    <scope>NUCLEOTIDE SEQUENCE [LARGE SCALE GENOMIC DNA]</scope>
    <source>
        <strain evidence="1">SYSU2018</strain>
    </source>
</reference>
<keyword evidence="2" id="KW-1185">Reference proteome</keyword>
<dbReference type="EMBL" id="JABFTP020000124">
    <property type="protein sequence ID" value="KAL3279867.1"/>
    <property type="molecule type" value="Genomic_DNA"/>
</dbReference>